<dbReference type="InterPro" id="IPR000938">
    <property type="entry name" value="CAP-Gly_domain"/>
</dbReference>
<dbReference type="GO" id="GO:0008270">
    <property type="term" value="F:zinc ion binding"/>
    <property type="evidence" value="ECO:0007669"/>
    <property type="project" value="UniProtKB-KW"/>
</dbReference>
<accession>A0A0C3RUS9</accession>
<keyword evidence="7" id="KW-1185">Reference proteome</keyword>
<dbReference type="HOGENOM" id="CLU_264098_0_0_1"/>
<feature type="compositionally biased region" description="Low complexity" evidence="3">
    <location>
        <begin position="721"/>
        <end position="749"/>
    </location>
</feature>
<evidence type="ECO:0008006" key="8">
    <source>
        <dbReference type="Google" id="ProtNLM"/>
    </source>
</evidence>
<feature type="region of interest" description="Disordered" evidence="3">
    <location>
        <begin position="1159"/>
        <end position="1199"/>
    </location>
</feature>
<feature type="compositionally biased region" description="Low complexity" evidence="3">
    <location>
        <begin position="304"/>
        <end position="317"/>
    </location>
</feature>
<dbReference type="PROSITE" id="PS50245">
    <property type="entry name" value="CAP_GLY_2"/>
    <property type="match status" value="1"/>
</dbReference>
<dbReference type="InterPro" id="IPR001878">
    <property type="entry name" value="Znf_CCHC"/>
</dbReference>
<feature type="coiled-coil region" evidence="2">
    <location>
        <begin position="1034"/>
        <end position="1115"/>
    </location>
</feature>
<feature type="region of interest" description="Disordered" evidence="3">
    <location>
        <begin position="617"/>
        <end position="770"/>
    </location>
</feature>
<feature type="compositionally biased region" description="Basic and acidic residues" evidence="3">
    <location>
        <begin position="281"/>
        <end position="293"/>
    </location>
</feature>
<feature type="compositionally biased region" description="Low complexity" evidence="3">
    <location>
        <begin position="1177"/>
        <end position="1195"/>
    </location>
</feature>
<feature type="region of interest" description="Disordered" evidence="3">
    <location>
        <begin position="846"/>
        <end position="867"/>
    </location>
</feature>
<dbReference type="PANTHER" id="PTHR18916">
    <property type="entry name" value="DYNACTIN 1-RELATED MICROTUBULE-BINDING"/>
    <property type="match status" value="1"/>
</dbReference>
<feature type="domain" description="CCHC-type" evidence="4">
    <location>
        <begin position="1249"/>
        <end position="1263"/>
    </location>
</feature>
<dbReference type="Pfam" id="PF01302">
    <property type="entry name" value="CAP_GLY"/>
    <property type="match status" value="1"/>
</dbReference>
<feature type="compositionally biased region" description="Basic and acidic residues" evidence="3">
    <location>
        <begin position="201"/>
        <end position="214"/>
    </location>
</feature>
<dbReference type="PANTHER" id="PTHR18916:SF83">
    <property type="entry name" value="TIP ELONGATION PROTEIN 1"/>
    <property type="match status" value="1"/>
</dbReference>
<feature type="compositionally biased region" description="Polar residues" evidence="3">
    <location>
        <begin position="405"/>
        <end position="432"/>
    </location>
</feature>
<dbReference type="SUPFAM" id="SSF74924">
    <property type="entry name" value="Cap-Gly domain"/>
    <property type="match status" value="1"/>
</dbReference>
<feature type="compositionally biased region" description="Low complexity" evidence="3">
    <location>
        <begin position="248"/>
        <end position="258"/>
    </location>
</feature>
<name>A0A0C3RUS9_PHLG1</name>
<feature type="compositionally biased region" description="Basic and acidic residues" evidence="3">
    <location>
        <begin position="236"/>
        <end position="247"/>
    </location>
</feature>
<evidence type="ECO:0000313" key="6">
    <source>
        <dbReference type="EMBL" id="KIP04841.1"/>
    </source>
</evidence>
<keyword evidence="1" id="KW-0479">Metal-binding</keyword>
<dbReference type="AlphaFoldDB" id="A0A0C3RUS9"/>
<feature type="compositionally biased region" description="Polar residues" evidence="3">
    <location>
        <begin position="683"/>
        <end position="695"/>
    </location>
</feature>
<dbReference type="STRING" id="745531.A0A0C3RUS9"/>
<evidence type="ECO:0000256" key="2">
    <source>
        <dbReference type="SAM" id="Coils"/>
    </source>
</evidence>
<feature type="compositionally biased region" description="Low complexity" evidence="3">
    <location>
        <begin position="756"/>
        <end position="765"/>
    </location>
</feature>
<dbReference type="InterPro" id="IPR036859">
    <property type="entry name" value="CAP-Gly_dom_sf"/>
</dbReference>
<feature type="compositionally biased region" description="Polar residues" evidence="3">
    <location>
        <begin position="624"/>
        <end position="671"/>
    </location>
</feature>
<feature type="compositionally biased region" description="Basic and acidic residues" evidence="3">
    <location>
        <begin position="852"/>
        <end position="861"/>
    </location>
</feature>
<evidence type="ECO:0000259" key="5">
    <source>
        <dbReference type="PROSITE" id="PS50245"/>
    </source>
</evidence>
<evidence type="ECO:0000256" key="1">
    <source>
        <dbReference type="PROSITE-ProRule" id="PRU00047"/>
    </source>
</evidence>
<gene>
    <name evidence="6" type="ORF">PHLGIDRAFT_75210</name>
</gene>
<reference evidence="6 7" key="1">
    <citation type="journal article" date="2014" name="PLoS Genet.">
        <title>Analysis of the Phlebiopsis gigantea genome, transcriptome and secretome provides insight into its pioneer colonization strategies of wood.</title>
        <authorList>
            <person name="Hori C."/>
            <person name="Ishida T."/>
            <person name="Igarashi K."/>
            <person name="Samejima M."/>
            <person name="Suzuki H."/>
            <person name="Master E."/>
            <person name="Ferreira P."/>
            <person name="Ruiz-Duenas F.J."/>
            <person name="Held B."/>
            <person name="Canessa P."/>
            <person name="Larrondo L.F."/>
            <person name="Schmoll M."/>
            <person name="Druzhinina I.S."/>
            <person name="Kubicek C.P."/>
            <person name="Gaskell J.A."/>
            <person name="Kersten P."/>
            <person name="St John F."/>
            <person name="Glasner J."/>
            <person name="Sabat G."/>
            <person name="Splinter BonDurant S."/>
            <person name="Syed K."/>
            <person name="Yadav J."/>
            <person name="Mgbeahuruike A.C."/>
            <person name="Kovalchuk A."/>
            <person name="Asiegbu F.O."/>
            <person name="Lackner G."/>
            <person name="Hoffmeister D."/>
            <person name="Rencoret J."/>
            <person name="Gutierrez A."/>
            <person name="Sun H."/>
            <person name="Lindquist E."/>
            <person name="Barry K."/>
            <person name="Riley R."/>
            <person name="Grigoriev I.V."/>
            <person name="Henrissat B."/>
            <person name="Kues U."/>
            <person name="Berka R.M."/>
            <person name="Martinez A.T."/>
            <person name="Covert S.F."/>
            <person name="Blanchette R.A."/>
            <person name="Cullen D."/>
        </authorList>
    </citation>
    <scope>NUCLEOTIDE SEQUENCE [LARGE SCALE GENOMIC DNA]</scope>
    <source>
        <strain evidence="6 7">11061_1 CR5-6</strain>
    </source>
</reference>
<protein>
    <recommendedName>
        <fullName evidence="8">CAP-Gly domain-containing protein</fullName>
    </recommendedName>
</protein>
<dbReference type="EMBL" id="KN840560">
    <property type="protein sequence ID" value="KIP04841.1"/>
    <property type="molecule type" value="Genomic_DNA"/>
</dbReference>
<dbReference type="GO" id="GO:0003676">
    <property type="term" value="F:nucleic acid binding"/>
    <property type="evidence" value="ECO:0007669"/>
    <property type="project" value="InterPro"/>
</dbReference>
<keyword evidence="1" id="KW-0862">Zinc</keyword>
<proteinExistence type="predicted"/>
<dbReference type="PROSITE" id="PS50158">
    <property type="entry name" value="ZF_CCHC"/>
    <property type="match status" value="1"/>
</dbReference>
<organism evidence="6 7">
    <name type="scientific">Phlebiopsis gigantea (strain 11061_1 CR5-6)</name>
    <name type="common">White-rot fungus</name>
    <name type="synonym">Peniophora gigantea</name>
    <dbReference type="NCBI Taxonomy" id="745531"/>
    <lineage>
        <taxon>Eukaryota</taxon>
        <taxon>Fungi</taxon>
        <taxon>Dikarya</taxon>
        <taxon>Basidiomycota</taxon>
        <taxon>Agaricomycotina</taxon>
        <taxon>Agaricomycetes</taxon>
        <taxon>Polyporales</taxon>
        <taxon>Phanerochaetaceae</taxon>
        <taxon>Phlebiopsis</taxon>
    </lineage>
</organism>
<sequence>MNFADRDHITRSVKDALLLVETEETWDRMAAAINTLHTLLREDGGCQPRHYADLLHSLSSSLNKCINSERSRLSGAAIDVVACLQGFNPPDLQRDARGQEVEALIKSTATDANADIRKISKRIFEAYTILLPGRVDRFVAPLTPTIKKYLAVTNRSTSDAPFNPPSRPSSSIETSSNRARPLRGQGTTTNAPDVAVRAPSRRADDIERQAERPPSRTQTRSGVEAMPPPVIVPSRPRRDDAMRERVPTPHSSTHPASSFDPLRPRAGPMRPSALSQQDSLLTHDEGTQAENKRPASRARRVLRPEPSSSDQPSQTPDGPTLVIDAVKSDPMQVAEHRSKTATSHKIVPAPSSRAGKPPPTKPHITLHEAGAAKRASKPIAVQGTRPSKADPRSNAYNAYEHHPSGRTTAPKRTTSLVSTQPKVVFRQKSTATLKPRPRPESKPASTSGTVPSRNVQRVVSPALVPLPCSPPDTHPPTLDQDPVIPDPITPRRQPTGTERMLVEQTPISALVESIQNGFIFTPAANALRAGQAHELGDTVRIESLGFEGTLRFLGEIEGKAGTFAGVELGGGFAGKGKNDGSVGGKRYFTCPPNCGVFIATSKLSPSTSWAVSISRPSSVASSRNGRVTPSLSGRATPSFSSSISTNGKRVSTISSGRITPASQSGRITPSASIGRRTPGGGSANTRSKPATTPKSTVPLPRTAAVEPIITPGSRAAGRSAPGTMGPPTGTPTRTRTMTTPRARLSSNASMPPPSSPSSHRSASVSLNDPIRPASTALSDLSANQRAIQDMIDRVARPASSASVVSRDMETQLQLQIDRLQSKLDTSDVENKRLRANLIEAESSVSNLTSRIEASKNERDQASSRVSELEASLRTAERALSERSSVIESLQRAAEQSALDIEKVKNDGELRIRDIQSKLDDKEFLVTQLKELVDAKEGLQSENDAVIAAKNAEIAVLETRVQKAYAELEEERRELGGQVDELRKAGQETIALYEERLSAADSRRYEMEDHIASLEEQLQDQARPVSPSTLARRATSALEIDNETLREQVQHLQKKIGQLEDMLEDARVATEREEQTGRDPLEDSVEQTLLREEQALEAEEAALNGTSDDVSQLQKTSREMKSKYEIYREVPATQLVPTSFSLVYIQDELEREVSRLQERLAKSQKKSSKNGLPDDSRSSMPSMSSSASSRSQSVMSNTTSHSGEDLCEICERPGHDIFSCDLLKDDRPLAGGSISAHDFLKKSARDDLYCEDCEEHGHISADCPHSLDIF</sequence>
<evidence type="ECO:0000259" key="4">
    <source>
        <dbReference type="PROSITE" id="PS50158"/>
    </source>
</evidence>
<keyword evidence="2" id="KW-0175">Coiled coil</keyword>
<feature type="domain" description="CAP-Gly" evidence="5">
    <location>
        <begin position="554"/>
        <end position="599"/>
    </location>
</feature>
<feature type="region of interest" description="Disordered" evidence="3">
    <location>
        <begin position="156"/>
        <end position="455"/>
    </location>
</feature>
<dbReference type="InterPro" id="IPR011989">
    <property type="entry name" value="ARM-like"/>
</dbReference>
<feature type="region of interest" description="Disordered" evidence="3">
    <location>
        <begin position="468"/>
        <end position="497"/>
    </location>
</feature>
<dbReference type="SMART" id="SM01052">
    <property type="entry name" value="CAP_GLY"/>
    <property type="match status" value="1"/>
</dbReference>
<dbReference type="Gene3D" id="1.25.10.10">
    <property type="entry name" value="Leucine-rich Repeat Variant"/>
    <property type="match status" value="2"/>
</dbReference>
<keyword evidence="1" id="KW-0863">Zinc-finger</keyword>
<feature type="compositionally biased region" description="Polar residues" evidence="3">
    <location>
        <begin position="443"/>
        <end position="455"/>
    </location>
</feature>
<dbReference type="Gene3D" id="4.10.60.10">
    <property type="entry name" value="Zinc finger, CCHC-type"/>
    <property type="match status" value="1"/>
</dbReference>
<dbReference type="OrthoDB" id="2130750at2759"/>
<evidence type="ECO:0000256" key="3">
    <source>
        <dbReference type="SAM" id="MobiDB-lite"/>
    </source>
</evidence>
<evidence type="ECO:0000313" key="7">
    <source>
        <dbReference type="Proteomes" id="UP000053257"/>
    </source>
</evidence>
<dbReference type="Proteomes" id="UP000053257">
    <property type="component" value="Unassembled WGS sequence"/>
</dbReference>
<dbReference type="Gene3D" id="2.30.30.190">
    <property type="entry name" value="CAP Gly-rich-like domain"/>
    <property type="match status" value="1"/>
</dbReference>
<dbReference type="PROSITE" id="PS00845">
    <property type="entry name" value="CAP_GLY_1"/>
    <property type="match status" value="1"/>
</dbReference>